<feature type="region of interest" description="Disordered" evidence="1">
    <location>
        <begin position="93"/>
        <end position="202"/>
    </location>
</feature>
<dbReference type="AlphaFoldDB" id="A0ABD0R4V4"/>
<feature type="compositionally biased region" description="Basic and acidic residues" evidence="1">
    <location>
        <begin position="111"/>
        <end position="121"/>
    </location>
</feature>
<dbReference type="Proteomes" id="UP001529510">
    <property type="component" value="Unassembled WGS sequence"/>
</dbReference>
<evidence type="ECO:0000313" key="2">
    <source>
        <dbReference type="EMBL" id="KAL0192755.1"/>
    </source>
</evidence>
<feature type="compositionally biased region" description="Polar residues" evidence="1">
    <location>
        <begin position="333"/>
        <end position="342"/>
    </location>
</feature>
<keyword evidence="3" id="KW-1185">Reference proteome</keyword>
<gene>
    <name evidence="2" type="ORF">M9458_011051</name>
</gene>
<evidence type="ECO:0000256" key="1">
    <source>
        <dbReference type="SAM" id="MobiDB-lite"/>
    </source>
</evidence>
<name>A0ABD0R4V4_CIRMR</name>
<sequence>MVAGDEKISQIYHIYSSGQYDTREAMKRVRSAGPVLCRMEMLSKPTEAEVATDEVGLRNDDYYNGWMTSEKQKDDVCFNIEEVEKLEDGENISGEEKDGFINEVSNTTDTLESHEDLREKNEDADESLRLGTSVDKDVQHSEENKVLDHIPGAGSSQDVLQVKQVTSQSEETAENLPYLTIGADPENQTSGVDQNTAKRTSGPLRPIRRVLTWPPTAVQWKKQWAQNQQFNALEFLPEIMSPLEDVRVAIDEDTYRASLESSNQRSTIFSDLSSKNSPIDESEACSELFSSFYFNPPMGGSKSKPAFGEEINKKDKVEKTQSVETKTRRVHQSEQVASEVQK</sequence>
<feature type="compositionally biased region" description="Basic and acidic residues" evidence="1">
    <location>
        <begin position="310"/>
        <end position="327"/>
    </location>
</feature>
<accession>A0ABD0R4V4</accession>
<feature type="compositionally biased region" description="Polar residues" evidence="1">
    <location>
        <begin position="154"/>
        <end position="170"/>
    </location>
</feature>
<reference evidence="2 3" key="1">
    <citation type="submission" date="2024-05" db="EMBL/GenBank/DDBJ databases">
        <title>Genome sequencing and assembly of Indian major carp, Cirrhinus mrigala (Hamilton, 1822).</title>
        <authorList>
            <person name="Mohindra V."/>
            <person name="Chowdhury L.M."/>
            <person name="Lal K."/>
            <person name="Jena J.K."/>
        </authorList>
    </citation>
    <scope>NUCLEOTIDE SEQUENCE [LARGE SCALE GENOMIC DNA]</scope>
    <source>
        <strain evidence="2">CM1030</strain>
        <tissue evidence="2">Blood</tissue>
    </source>
</reference>
<proteinExistence type="predicted"/>
<comment type="caution">
    <text evidence="2">The sequence shown here is derived from an EMBL/GenBank/DDBJ whole genome shotgun (WGS) entry which is preliminary data.</text>
</comment>
<feature type="non-terminal residue" evidence="2">
    <location>
        <position position="342"/>
    </location>
</feature>
<feature type="compositionally biased region" description="Polar residues" evidence="1">
    <location>
        <begin position="186"/>
        <end position="199"/>
    </location>
</feature>
<organism evidence="2 3">
    <name type="scientific">Cirrhinus mrigala</name>
    <name type="common">Mrigala</name>
    <dbReference type="NCBI Taxonomy" id="683832"/>
    <lineage>
        <taxon>Eukaryota</taxon>
        <taxon>Metazoa</taxon>
        <taxon>Chordata</taxon>
        <taxon>Craniata</taxon>
        <taxon>Vertebrata</taxon>
        <taxon>Euteleostomi</taxon>
        <taxon>Actinopterygii</taxon>
        <taxon>Neopterygii</taxon>
        <taxon>Teleostei</taxon>
        <taxon>Ostariophysi</taxon>
        <taxon>Cypriniformes</taxon>
        <taxon>Cyprinidae</taxon>
        <taxon>Labeoninae</taxon>
        <taxon>Labeonini</taxon>
        <taxon>Cirrhinus</taxon>
    </lineage>
</organism>
<dbReference type="EMBL" id="JAMKFB020000005">
    <property type="protein sequence ID" value="KAL0192755.1"/>
    <property type="molecule type" value="Genomic_DNA"/>
</dbReference>
<feature type="region of interest" description="Disordered" evidence="1">
    <location>
        <begin position="301"/>
        <end position="342"/>
    </location>
</feature>
<evidence type="ECO:0000313" key="3">
    <source>
        <dbReference type="Proteomes" id="UP001529510"/>
    </source>
</evidence>
<protein>
    <submittedName>
        <fullName evidence="2">Uncharacterized protein</fullName>
    </submittedName>
</protein>
<feature type="compositionally biased region" description="Basic and acidic residues" evidence="1">
    <location>
        <begin position="134"/>
        <end position="148"/>
    </location>
</feature>